<dbReference type="InterPro" id="IPR059179">
    <property type="entry name" value="MLKL-like_MCAfunc"/>
</dbReference>
<proteinExistence type="predicted"/>
<keyword evidence="3" id="KW-1185">Reference proteome</keyword>
<comment type="caution">
    <text evidence="2">The sequence shown here is derived from an EMBL/GenBank/DDBJ whole genome shotgun (WGS) entry which is preliminary data.</text>
</comment>
<dbReference type="InterPro" id="IPR027417">
    <property type="entry name" value="P-loop_NTPase"/>
</dbReference>
<dbReference type="Proteomes" id="UP000186601">
    <property type="component" value="Unassembled WGS sequence"/>
</dbReference>
<dbReference type="PANTHER" id="PTHR47691:SF3">
    <property type="entry name" value="HTH-TYPE TRANSCRIPTIONAL REGULATOR RV0890C-RELATED"/>
    <property type="match status" value="1"/>
</dbReference>
<evidence type="ECO:0000313" key="3">
    <source>
        <dbReference type="Proteomes" id="UP000186601"/>
    </source>
</evidence>
<feature type="domain" description="Novel STAND NTPase 1" evidence="1">
    <location>
        <begin position="203"/>
        <end position="345"/>
    </location>
</feature>
<gene>
    <name evidence="2" type="ORF">PHLCEN_2v9917</name>
</gene>
<dbReference type="InterPro" id="IPR049052">
    <property type="entry name" value="nSTAND1"/>
</dbReference>
<protein>
    <recommendedName>
        <fullName evidence="1">Novel STAND NTPase 1 domain-containing protein</fullName>
    </recommendedName>
</protein>
<dbReference type="Gene3D" id="3.40.50.300">
    <property type="entry name" value="P-loop containing nucleotide triphosphate hydrolases"/>
    <property type="match status" value="1"/>
</dbReference>
<name>A0A2R6NPF2_9APHY</name>
<accession>A0A2R6NPF2</accession>
<organism evidence="2 3">
    <name type="scientific">Hermanssonia centrifuga</name>
    <dbReference type="NCBI Taxonomy" id="98765"/>
    <lineage>
        <taxon>Eukaryota</taxon>
        <taxon>Fungi</taxon>
        <taxon>Dikarya</taxon>
        <taxon>Basidiomycota</taxon>
        <taxon>Agaricomycotina</taxon>
        <taxon>Agaricomycetes</taxon>
        <taxon>Polyporales</taxon>
        <taxon>Meruliaceae</taxon>
        <taxon>Hermanssonia</taxon>
    </lineage>
</organism>
<dbReference type="EMBL" id="MLYV02000994">
    <property type="protein sequence ID" value="PSR74348.1"/>
    <property type="molecule type" value="Genomic_DNA"/>
</dbReference>
<dbReference type="STRING" id="98765.A0A2R6NPF2"/>
<dbReference type="SUPFAM" id="SSF52540">
    <property type="entry name" value="P-loop containing nucleoside triphosphate hydrolases"/>
    <property type="match status" value="1"/>
</dbReference>
<reference evidence="2 3" key="1">
    <citation type="submission" date="2018-02" db="EMBL/GenBank/DDBJ databases">
        <title>Genome sequence of the basidiomycete white-rot fungus Phlebia centrifuga.</title>
        <authorList>
            <person name="Granchi Z."/>
            <person name="Peng M."/>
            <person name="de Vries R.P."/>
            <person name="Hilden K."/>
            <person name="Makela M.R."/>
            <person name="Grigoriev I."/>
            <person name="Riley R."/>
        </authorList>
    </citation>
    <scope>NUCLEOTIDE SEQUENCE [LARGE SCALE GENOMIC DNA]</scope>
    <source>
        <strain evidence="2 3">FBCC195</strain>
    </source>
</reference>
<dbReference type="AlphaFoldDB" id="A0A2R6NPF2"/>
<dbReference type="GO" id="GO:0007166">
    <property type="term" value="P:cell surface receptor signaling pathway"/>
    <property type="evidence" value="ECO:0007669"/>
    <property type="project" value="InterPro"/>
</dbReference>
<dbReference type="CDD" id="cd21037">
    <property type="entry name" value="MLKL_NTD"/>
    <property type="match status" value="1"/>
</dbReference>
<evidence type="ECO:0000313" key="2">
    <source>
        <dbReference type="EMBL" id="PSR74348.1"/>
    </source>
</evidence>
<dbReference type="PANTHER" id="PTHR47691">
    <property type="entry name" value="REGULATOR-RELATED"/>
    <property type="match status" value="1"/>
</dbReference>
<dbReference type="Pfam" id="PF20703">
    <property type="entry name" value="nSTAND1"/>
    <property type="match status" value="1"/>
</dbReference>
<dbReference type="Gene3D" id="1.20.930.20">
    <property type="entry name" value="Adaptor protein Cbl, N-terminal domain"/>
    <property type="match status" value="1"/>
</dbReference>
<dbReference type="OrthoDB" id="3064467at2759"/>
<evidence type="ECO:0000259" key="1">
    <source>
        <dbReference type="Pfam" id="PF20703"/>
    </source>
</evidence>
<dbReference type="InterPro" id="IPR036537">
    <property type="entry name" value="Adaptor_Cbl_N_dom_sf"/>
</dbReference>
<sequence>MSSPPSDDKAARRRELYMTIAEHVKVVSGLVTSLADGPIKVPVLKGVADLVNKIADIAVTVNANMDDCDGLVKDISDYMKTIVDAFQGKDIAHLDQTFDGIMDAFQQELQKILGFVEKLSSRGTFKRVVMHARDKRKIGAFKDHLQHIFRNVNLANMIHVNTMLNNIESAVTEIHANLSVTQAVGPTLDIRLTASLPNAYPLYGRDDMIHNAIAIVTSEQNTQHIAVLGQGGIGKTSVALSVLHDTKVKDYFKDNRFFVACDAVGSSHLLATVILQILQGPAYKAQADSITQLKGCLHNISPALLVLDNFETLYYDSDQHSAETVLQHMTNIPGICVVVTMRGDKSPFAGVYHIPHEKLGLACQLGQKWYLLPGFDKAMAG</sequence>